<dbReference type="PATRIC" id="fig|1347342.6.peg.3584"/>
<dbReference type="AlphaFoldDB" id="T2KRB0"/>
<sequence>MVGLRNNTPYNWKRAEIRNGNFIQHYDSTVKGAYTAYKPFNSIHSEAVILIQTEQESFRFTPEYYDQSTEVFEGRYYFEISLDNLKTLVIKRKSF</sequence>
<proteinExistence type="predicted"/>
<dbReference type="Proteomes" id="UP000016160">
    <property type="component" value="Chromosome"/>
</dbReference>
<keyword evidence="2" id="KW-1185">Reference proteome</keyword>
<gene>
    <name evidence="1" type="ORF">BN863_35530</name>
</gene>
<evidence type="ECO:0000313" key="2">
    <source>
        <dbReference type="Proteomes" id="UP000016160"/>
    </source>
</evidence>
<evidence type="ECO:0000313" key="1">
    <source>
        <dbReference type="EMBL" id="CDF81265.1"/>
    </source>
</evidence>
<reference evidence="1 2" key="1">
    <citation type="journal article" date="2013" name="Appl. Environ. Microbiol.">
        <title>The genome of the alga-associated marine flavobacterium Formosa agariphila KMM 3901T reveals a broad potential for degradation of algal polysaccharides.</title>
        <authorList>
            <person name="Mann A.J."/>
            <person name="Hahnke R.L."/>
            <person name="Huang S."/>
            <person name="Werner J."/>
            <person name="Xing P."/>
            <person name="Barbeyron T."/>
            <person name="Huettel B."/>
            <person name="Stueber K."/>
            <person name="Reinhardt R."/>
            <person name="Harder J."/>
            <person name="Gloeckner F.O."/>
            <person name="Amann R.I."/>
            <person name="Teeling H."/>
        </authorList>
    </citation>
    <scope>NUCLEOTIDE SEQUENCE [LARGE SCALE GENOMIC DNA]</scope>
    <source>
        <strain evidence="2">DSM 15362 / KCTC 12365 / LMG 23005 / KMM 3901</strain>
    </source>
</reference>
<dbReference type="EMBL" id="HG315671">
    <property type="protein sequence ID" value="CDF81265.1"/>
    <property type="molecule type" value="Genomic_DNA"/>
</dbReference>
<dbReference type="HOGENOM" id="CLU_2368718_0_0_10"/>
<accession>T2KRB0</accession>
<name>T2KRB0_FORAG</name>
<dbReference type="STRING" id="1347342.BN863_35530"/>
<organism evidence="1 2">
    <name type="scientific">Formosa agariphila (strain DSM 15362 / KCTC 12365 / LMG 23005 / KMM 3901 / M-2Alg 35-1)</name>
    <dbReference type="NCBI Taxonomy" id="1347342"/>
    <lineage>
        <taxon>Bacteria</taxon>
        <taxon>Pseudomonadati</taxon>
        <taxon>Bacteroidota</taxon>
        <taxon>Flavobacteriia</taxon>
        <taxon>Flavobacteriales</taxon>
        <taxon>Flavobacteriaceae</taxon>
        <taxon>Formosa</taxon>
    </lineage>
</organism>
<protein>
    <submittedName>
        <fullName evidence="1">Uncharacterized protein</fullName>
    </submittedName>
</protein>